<dbReference type="Gene3D" id="2.40.170.20">
    <property type="entry name" value="TonB-dependent receptor, beta-barrel domain"/>
    <property type="match status" value="1"/>
</dbReference>
<dbReference type="InterPro" id="IPR041700">
    <property type="entry name" value="OMP_b-brl_3"/>
</dbReference>
<dbReference type="Proteomes" id="UP000076630">
    <property type="component" value="Unassembled WGS sequence"/>
</dbReference>
<dbReference type="InterPro" id="IPR036942">
    <property type="entry name" value="Beta-barrel_TonB_sf"/>
</dbReference>
<reference evidence="7 9" key="2">
    <citation type="submission" date="2016-10" db="EMBL/GenBank/DDBJ databases">
        <authorList>
            <person name="de Groot N.N."/>
        </authorList>
    </citation>
    <scope>NUCLEOTIDE SEQUENCE [LARGE SCALE GENOMIC DNA]</scope>
    <source>
        <strain evidence="7 9">DSM 23048</strain>
    </source>
</reference>
<evidence type="ECO:0000256" key="3">
    <source>
        <dbReference type="ARBA" id="ARBA00023237"/>
    </source>
</evidence>
<evidence type="ECO:0000256" key="4">
    <source>
        <dbReference type="SAM" id="SignalP"/>
    </source>
</evidence>
<dbReference type="PANTHER" id="PTHR40980:SF4">
    <property type="entry name" value="TONB-DEPENDENT RECEPTOR-LIKE BETA-BARREL DOMAIN-CONTAINING PROTEIN"/>
    <property type="match status" value="1"/>
</dbReference>
<evidence type="ECO:0000313" key="9">
    <source>
        <dbReference type="Proteomes" id="UP000183077"/>
    </source>
</evidence>
<dbReference type="Pfam" id="PF14905">
    <property type="entry name" value="OMP_b-brl_3"/>
    <property type="match status" value="1"/>
</dbReference>
<dbReference type="InterPro" id="IPR037066">
    <property type="entry name" value="Plug_dom_sf"/>
</dbReference>
<proteinExistence type="predicted"/>
<keyword evidence="8" id="KW-1185">Reference proteome</keyword>
<organism evidence="6 8">
    <name type="scientific">Myroides marinus</name>
    <dbReference type="NCBI Taxonomy" id="703342"/>
    <lineage>
        <taxon>Bacteria</taxon>
        <taxon>Pseudomonadati</taxon>
        <taxon>Bacteroidota</taxon>
        <taxon>Flavobacteriia</taxon>
        <taxon>Flavobacteriales</taxon>
        <taxon>Flavobacteriaceae</taxon>
        <taxon>Myroides</taxon>
    </lineage>
</organism>
<gene>
    <name evidence="6" type="ORF">AV926_04465</name>
    <name evidence="7" type="ORF">SAMN04488018_108124</name>
</gene>
<sequence>MNRSYIWLLSLCSLGSYAQTEAQLDSILNSLNTTLGEVVITASTPVFQQKADKMVFSVENSALSDGSTVLEVLGRAPGVVVSQEGELSLRGKKGVSVMLNGKLSSLSAKELANLLRSTNSSQVKNIEIIANPSAKYDAAGNAGIINIVLKKYKMEGLKGSSYLNAGRGRKNRMNAGFNLGYTHNKLSLFGDYSYTFRGEEEHKHYLQDFYNDKNPNIIDKHSEQRITSSEPLTSNNFKLGADYNVSSKTTIGFLFDAKIGRYEDYTKGYNMIYMPVSTLNSHVNTNNANKEHWYDYTFNLTGSHLFNEKGRKVDVDLEYETSKFRSRQLQLSDVVLNNSTANFYNRRGYIPSNFKVFNGKVDFTLPIDEKHALETGWKSIVKSNDNPSVYEFENNNIWTVDPASTNHYKYNEQIHAAYANYKLSLEHWSFQVGLRSEYTQTEIDQKTTKEYSKNDYTKFFPSASIKYETDNAHGFYASYSKRINRPSHFDLNPFRFYDDPFNYWQGNPKLKPEITHASEVGYTWSKYLIANVYFSLTNDVMTNVYNYQQDTGILVSTQDNLNKSYHYGANVTGTVSPFEWWSMSNMFNLFNNKYEGNYQGTEINSSQVAFTFNSQNNFTIIKGLKADVNAQYFSKSNLGLYKRDGYFDLTIGVSKALLEDKATIKLAVTDVLNTVNYNVTGDNFNSSIHKKYDLDSRIATLSFNYKF</sequence>
<dbReference type="GeneID" id="82257254"/>
<evidence type="ECO:0000256" key="2">
    <source>
        <dbReference type="ARBA" id="ARBA00023136"/>
    </source>
</evidence>
<keyword evidence="3" id="KW-0998">Cell outer membrane</keyword>
<dbReference type="OrthoDB" id="8764943at2"/>
<feature type="signal peptide" evidence="4">
    <location>
        <begin position="1"/>
        <end position="18"/>
    </location>
</feature>
<evidence type="ECO:0000313" key="8">
    <source>
        <dbReference type="Proteomes" id="UP000076630"/>
    </source>
</evidence>
<name>A0A161SC75_9FLAO</name>
<evidence type="ECO:0000256" key="1">
    <source>
        <dbReference type="ARBA" id="ARBA00004442"/>
    </source>
</evidence>
<dbReference type="EMBL" id="FNYS01000008">
    <property type="protein sequence ID" value="SEI98533.1"/>
    <property type="molecule type" value="Genomic_DNA"/>
</dbReference>
<dbReference type="PANTHER" id="PTHR40980">
    <property type="entry name" value="PLUG DOMAIN-CONTAINING PROTEIN"/>
    <property type="match status" value="1"/>
</dbReference>
<evidence type="ECO:0000313" key="7">
    <source>
        <dbReference type="EMBL" id="SEI98533.1"/>
    </source>
</evidence>
<keyword evidence="2" id="KW-0472">Membrane</keyword>
<comment type="subcellular location">
    <subcellularLocation>
        <location evidence="1">Cell outer membrane</location>
    </subcellularLocation>
</comment>
<protein>
    <submittedName>
        <fullName evidence="7">Outer membrane receptor proteins, mostly Fe transport</fullName>
    </submittedName>
    <submittedName>
        <fullName evidence="6">TonB-dependent receptor</fullName>
    </submittedName>
</protein>
<evidence type="ECO:0000259" key="5">
    <source>
        <dbReference type="Pfam" id="PF14905"/>
    </source>
</evidence>
<dbReference type="Gene3D" id="2.170.130.10">
    <property type="entry name" value="TonB-dependent receptor, plug domain"/>
    <property type="match status" value="1"/>
</dbReference>
<dbReference type="AlphaFoldDB" id="A0A161SC75"/>
<feature type="domain" description="Outer membrane protein beta-barrel" evidence="5">
    <location>
        <begin position="304"/>
        <end position="705"/>
    </location>
</feature>
<dbReference type="Proteomes" id="UP000183077">
    <property type="component" value="Unassembled WGS sequence"/>
</dbReference>
<reference evidence="6 8" key="1">
    <citation type="submission" date="2016-01" db="EMBL/GenBank/DDBJ databases">
        <title>Whole genome sequencing of Myroides marinus L41.</title>
        <authorList>
            <person name="Hong K.W."/>
        </authorList>
    </citation>
    <scope>NUCLEOTIDE SEQUENCE [LARGE SCALE GENOMIC DNA]</scope>
    <source>
        <strain evidence="6 8">L41</strain>
    </source>
</reference>
<evidence type="ECO:0000313" key="6">
    <source>
        <dbReference type="EMBL" id="KZE83640.1"/>
    </source>
</evidence>
<keyword evidence="4" id="KW-0732">Signal</keyword>
<dbReference type="EMBL" id="LQNU01000037">
    <property type="protein sequence ID" value="KZE83640.1"/>
    <property type="molecule type" value="Genomic_DNA"/>
</dbReference>
<dbReference type="RefSeq" id="WP_038988210.1">
    <property type="nucleotide sequence ID" value="NZ_FNYS01000008.1"/>
</dbReference>
<dbReference type="GO" id="GO:0009279">
    <property type="term" value="C:cell outer membrane"/>
    <property type="evidence" value="ECO:0007669"/>
    <property type="project" value="UniProtKB-SubCell"/>
</dbReference>
<accession>A0A161SC75</accession>
<keyword evidence="6" id="KW-0675">Receptor</keyword>
<feature type="chain" id="PRO_5015051630" evidence="4">
    <location>
        <begin position="19"/>
        <end position="707"/>
    </location>
</feature>
<dbReference type="SUPFAM" id="SSF56935">
    <property type="entry name" value="Porins"/>
    <property type="match status" value="1"/>
</dbReference>